<comment type="caution">
    <text evidence="2">The sequence shown here is derived from an EMBL/GenBank/DDBJ whole genome shotgun (WGS) entry which is preliminary data.</text>
</comment>
<evidence type="ECO:0008006" key="4">
    <source>
        <dbReference type="Google" id="ProtNLM"/>
    </source>
</evidence>
<keyword evidence="1" id="KW-0812">Transmembrane</keyword>
<feature type="transmembrane region" description="Helical" evidence="1">
    <location>
        <begin position="21"/>
        <end position="49"/>
    </location>
</feature>
<evidence type="ECO:0000256" key="1">
    <source>
        <dbReference type="SAM" id="Phobius"/>
    </source>
</evidence>
<evidence type="ECO:0000313" key="2">
    <source>
        <dbReference type="EMBL" id="VDI43164.1"/>
    </source>
</evidence>
<keyword evidence="1" id="KW-0472">Membrane</keyword>
<dbReference type="PANTHER" id="PTHR46815">
    <property type="entry name" value="PROTEIN KISH-B"/>
    <property type="match status" value="1"/>
</dbReference>
<evidence type="ECO:0000313" key="3">
    <source>
        <dbReference type="Proteomes" id="UP000596742"/>
    </source>
</evidence>
<dbReference type="Proteomes" id="UP000596742">
    <property type="component" value="Unassembled WGS sequence"/>
</dbReference>
<reference evidence="2" key="1">
    <citation type="submission" date="2018-11" db="EMBL/GenBank/DDBJ databases">
        <authorList>
            <person name="Alioto T."/>
            <person name="Alioto T."/>
        </authorList>
    </citation>
    <scope>NUCLEOTIDE SEQUENCE</scope>
</reference>
<gene>
    <name evidence="2" type="ORF">MGAL_10B053987</name>
</gene>
<keyword evidence="3" id="KW-1185">Reference proteome</keyword>
<organism evidence="2 3">
    <name type="scientific">Mytilus galloprovincialis</name>
    <name type="common">Mediterranean mussel</name>
    <dbReference type="NCBI Taxonomy" id="29158"/>
    <lineage>
        <taxon>Eukaryota</taxon>
        <taxon>Metazoa</taxon>
        <taxon>Spiralia</taxon>
        <taxon>Lophotrochozoa</taxon>
        <taxon>Mollusca</taxon>
        <taxon>Bivalvia</taxon>
        <taxon>Autobranchia</taxon>
        <taxon>Pteriomorphia</taxon>
        <taxon>Mytilida</taxon>
        <taxon>Mytiloidea</taxon>
        <taxon>Mytilidae</taxon>
        <taxon>Mytilinae</taxon>
        <taxon>Mytilus</taxon>
    </lineage>
</organism>
<accession>A0A8B6F423</accession>
<dbReference type="InterPro" id="IPR042863">
    <property type="entry name" value="Kish-B"/>
</dbReference>
<proteinExistence type="predicted"/>
<dbReference type="AlphaFoldDB" id="A0A8B6F423"/>
<keyword evidence="1" id="KW-1133">Transmembrane helix</keyword>
<dbReference type="OrthoDB" id="10034655at2759"/>
<protein>
    <recommendedName>
        <fullName evidence="4">Protein kish</fullName>
    </recommendedName>
</protein>
<name>A0A8B6F423_MYTGA</name>
<sequence>MRRVPRLKQWFLSEKKGFLGVFYKASVIGTRLHIPVALSCLLMGFYILVLR</sequence>
<dbReference type="PANTHER" id="PTHR46815:SF1">
    <property type="entry name" value="PROTEIN KISH-B"/>
    <property type="match status" value="1"/>
</dbReference>
<dbReference type="EMBL" id="UYJE01006114">
    <property type="protein sequence ID" value="VDI43164.1"/>
    <property type="molecule type" value="Genomic_DNA"/>
</dbReference>